<dbReference type="Pfam" id="PF03114">
    <property type="entry name" value="BAR"/>
    <property type="match status" value="1"/>
</dbReference>
<gene>
    <name evidence="4" type="ORF">SACU0126_LOCUS12118</name>
</gene>
<proteinExistence type="predicted"/>
<name>A0A7S3SAE9_9SPIT</name>
<evidence type="ECO:0000256" key="2">
    <source>
        <dbReference type="SAM" id="MobiDB-lite"/>
    </source>
</evidence>
<keyword evidence="1" id="KW-0175">Coiled coil</keyword>
<dbReference type="PANTHER" id="PTHR23172">
    <property type="entry name" value="AUXILIN/CYCLIN G-ASSOCIATED KINASE-RELATED"/>
    <property type="match status" value="1"/>
</dbReference>
<protein>
    <recommendedName>
        <fullName evidence="3">BAR domain-containing protein</fullName>
    </recommendedName>
</protein>
<dbReference type="CDD" id="cd06257">
    <property type="entry name" value="DnaJ"/>
    <property type="match status" value="1"/>
</dbReference>
<dbReference type="EMBL" id="HBIQ01037435">
    <property type="protein sequence ID" value="CAE0548995.1"/>
    <property type="molecule type" value="Transcribed_RNA"/>
</dbReference>
<dbReference type="PANTHER" id="PTHR23172:SF19">
    <property type="entry name" value="J DOMAIN-CONTAINING PROTEIN"/>
    <property type="match status" value="1"/>
</dbReference>
<dbReference type="GO" id="GO:0031982">
    <property type="term" value="C:vesicle"/>
    <property type="evidence" value="ECO:0007669"/>
    <property type="project" value="TreeGrafter"/>
</dbReference>
<dbReference type="CDD" id="cd07307">
    <property type="entry name" value="BAR"/>
    <property type="match status" value="1"/>
</dbReference>
<evidence type="ECO:0000256" key="1">
    <source>
        <dbReference type="SAM" id="Coils"/>
    </source>
</evidence>
<feature type="compositionally biased region" description="Low complexity" evidence="2">
    <location>
        <begin position="207"/>
        <end position="220"/>
    </location>
</feature>
<feature type="coiled-coil region" evidence="1">
    <location>
        <begin position="485"/>
        <end position="512"/>
    </location>
</feature>
<dbReference type="Gene3D" id="1.10.287.110">
    <property type="entry name" value="DnaJ domain"/>
    <property type="match status" value="1"/>
</dbReference>
<accession>A0A7S3SAE9</accession>
<dbReference type="SUPFAM" id="SSF103657">
    <property type="entry name" value="BAR/IMD domain-like"/>
    <property type="match status" value="1"/>
</dbReference>
<feature type="compositionally biased region" description="Pro residues" evidence="2">
    <location>
        <begin position="282"/>
        <end position="296"/>
    </location>
</feature>
<feature type="region of interest" description="Disordered" evidence="2">
    <location>
        <begin position="441"/>
        <end position="470"/>
    </location>
</feature>
<organism evidence="4">
    <name type="scientific">Strombidinopsis acuminata</name>
    <dbReference type="NCBI Taxonomy" id="141414"/>
    <lineage>
        <taxon>Eukaryota</taxon>
        <taxon>Sar</taxon>
        <taxon>Alveolata</taxon>
        <taxon>Ciliophora</taxon>
        <taxon>Intramacronucleata</taxon>
        <taxon>Spirotrichea</taxon>
        <taxon>Choreotrichia</taxon>
        <taxon>Choreotrichida</taxon>
        <taxon>Strombidinopsidae</taxon>
        <taxon>Strombidinopsis</taxon>
    </lineage>
</organism>
<dbReference type="Gene3D" id="1.20.1270.60">
    <property type="entry name" value="Arfaptin homology (AH) domain/BAR domain"/>
    <property type="match status" value="1"/>
</dbReference>
<evidence type="ECO:0000313" key="4">
    <source>
        <dbReference type="EMBL" id="CAE0548995.1"/>
    </source>
</evidence>
<dbReference type="InterPro" id="IPR001623">
    <property type="entry name" value="DnaJ_domain"/>
</dbReference>
<evidence type="ECO:0000259" key="3">
    <source>
        <dbReference type="Pfam" id="PF03114"/>
    </source>
</evidence>
<dbReference type="GO" id="GO:0030276">
    <property type="term" value="F:clathrin binding"/>
    <property type="evidence" value="ECO:0007669"/>
    <property type="project" value="TreeGrafter"/>
</dbReference>
<feature type="domain" description="BAR" evidence="3">
    <location>
        <begin position="22"/>
        <end position="165"/>
    </location>
</feature>
<dbReference type="GO" id="GO:0072583">
    <property type="term" value="P:clathrin-dependent endocytosis"/>
    <property type="evidence" value="ECO:0007669"/>
    <property type="project" value="TreeGrafter"/>
</dbReference>
<dbReference type="InterPro" id="IPR036869">
    <property type="entry name" value="J_dom_sf"/>
</dbReference>
<sequence>MRALNQVVEMSRILAEDFASVIDDPHLSEVAEAFKLAKGEEAAVQKDVIGQVLYRNVFQPVKREVEGRKDYERRLNDRRKVRLDYDAFRRKQMALMQSDPTNKSVYENNLEAARRTYAKHSENVLKDAAAVNAERKQLLSIAFAGLAVSQLEFFSCAANSLEAVAAAASAAVSNADDHPHDHSPAALWGRMRSEIQKMGHHARQQRAAKVAQRPPQQNKQPSPPPRHQQPQRTATQPPPSDTPQQRGSPDPHARAGGYVPPATQRVPTQEEHDPFGFGTAAPAPPPPRAAASPPPAQEANLFNFGDDSSPASVMAPPTISNESQPEFDLLSGMIGPPQVSHTPSLAVNDLMNDSGASAMDELMSLGAPAALVPETSSHRPRSAASASAVAAHDDFAAFMGGPATVKPQPARASPPFAPEGDLMGGMEDLLGGMGTPELLGGMAGSGAPRSGASLGSGGTERSALGPDGRPLSRQQLAARREAEKAAAIAAKVEEQRTRAATAEQNRETERDLEKVVGARVAQWQRDKKNLRALLASLHEIAPPCSWEPMSLGQLIDPAACKKAYRKAILAVHPDKQDGSDLQKKVLAQHVFDALREAWNVYQKTG</sequence>
<feature type="region of interest" description="Disordered" evidence="2">
    <location>
        <begin position="197"/>
        <end position="309"/>
    </location>
</feature>
<dbReference type="GO" id="GO:0005737">
    <property type="term" value="C:cytoplasm"/>
    <property type="evidence" value="ECO:0007669"/>
    <property type="project" value="InterPro"/>
</dbReference>
<dbReference type="InterPro" id="IPR004148">
    <property type="entry name" value="BAR_dom"/>
</dbReference>
<dbReference type="InterPro" id="IPR027267">
    <property type="entry name" value="AH/BAR_dom_sf"/>
</dbReference>
<dbReference type="SUPFAM" id="SSF46565">
    <property type="entry name" value="Chaperone J-domain"/>
    <property type="match status" value="1"/>
</dbReference>
<dbReference type="AlphaFoldDB" id="A0A7S3SAE9"/>
<reference evidence="4" key="1">
    <citation type="submission" date="2021-01" db="EMBL/GenBank/DDBJ databases">
        <authorList>
            <person name="Corre E."/>
            <person name="Pelletier E."/>
            <person name="Niang G."/>
            <person name="Scheremetjew M."/>
            <person name="Finn R."/>
            <person name="Kale V."/>
            <person name="Holt S."/>
            <person name="Cochrane G."/>
            <person name="Meng A."/>
            <person name="Brown T."/>
            <person name="Cohen L."/>
        </authorList>
    </citation>
    <scope>NUCLEOTIDE SEQUENCE</scope>
    <source>
        <strain evidence="4">SPMC142</strain>
    </source>
</reference>
<dbReference type="GO" id="GO:0072318">
    <property type="term" value="P:clathrin coat disassembly"/>
    <property type="evidence" value="ECO:0007669"/>
    <property type="project" value="TreeGrafter"/>
</dbReference>